<gene>
    <name evidence="6" type="primary">hmp_2</name>
    <name evidence="6" type="ORF">PAECIP111802_00900</name>
</gene>
<dbReference type="EC" id="1.14.12.17" evidence="6"/>
<dbReference type="Proteomes" id="UP000730618">
    <property type="component" value="Unassembled WGS sequence"/>
</dbReference>
<keyword evidence="2" id="KW-0561">Oxygen transport</keyword>
<reference evidence="6 7" key="1">
    <citation type="submission" date="2021-06" db="EMBL/GenBank/DDBJ databases">
        <authorList>
            <person name="Criscuolo A."/>
        </authorList>
    </citation>
    <scope>NUCLEOTIDE SEQUENCE [LARGE SCALE GENOMIC DNA]</scope>
    <source>
        <strain evidence="7">CIP 111802</strain>
    </source>
</reference>
<keyword evidence="3" id="KW-0479">Metal-binding</keyword>
<dbReference type="Pfam" id="PF00175">
    <property type="entry name" value="NAD_binding_1"/>
    <property type="match status" value="1"/>
</dbReference>
<dbReference type="PANTHER" id="PTHR43396:SF3">
    <property type="entry name" value="FLAVOHEMOPROTEIN"/>
    <property type="match status" value="1"/>
</dbReference>
<evidence type="ECO:0000256" key="2">
    <source>
        <dbReference type="ARBA" id="ARBA00022621"/>
    </source>
</evidence>
<comment type="caution">
    <text evidence="6">The sequence shown here is derived from an EMBL/GenBank/DDBJ whole genome shotgun (WGS) entry which is preliminary data.</text>
</comment>
<evidence type="ECO:0000313" key="7">
    <source>
        <dbReference type="Proteomes" id="UP000730618"/>
    </source>
</evidence>
<evidence type="ECO:0000256" key="3">
    <source>
        <dbReference type="ARBA" id="ARBA00022723"/>
    </source>
</evidence>
<evidence type="ECO:0000256" key="1">
    <source>
        <dbReference type="ARBA" id="ARBA00022617"/>
    </source>
</evidence>
<evidence type="ECO:0000313" key="6">
    <source>
        <dbReference type="EMBL" id="CAG7623069.1"/>
    </source>
</evidence>
<evidence type="ECO:0000259" key="5">
    <source>
        <dbReference type="Pfam" id="PF00175"/>
    </source>
</evidence>
<keyword evidence="1" id="KW-0349">Heme</keyword>
<sequence length="176" mass="19742">MHHQIEEGDILWLTAPAGDFILNRADRRPVVLMSGGVGLTPMVSMLNTLVETSPDRPVTFIHAVRNGDLHAMRDHVVGLAQKHAQLKVYFCYQEPTDGDREQQAYDKEGYIDLPWLKSILPNNDACFYFCGPVPFMRSMNRALKEWGVAADNIHYEFFGPAGSLEEPAIVTPVSRA</sequence>
<keyword evidence="6" id="KW-0560">Oxidoreductase</keyword>
<proteinExistence type="predicted"/>
<dbReference type="InterPro" id="IPR001433">
    <property type="entry name" value="OxRdtase_FAD/NAD-bd"/>
</dbReference>
<organism evidence="6 7">
    <name type="scientific">Paenibacillus allorhizosphaerae</name>
    <dbReference type="NCBI Taxonomy" id="2849866"/>
    <lineage>
        <taxon>Bacteria</taxon>
        <taxon>Bacillati</taxon>
        <taxon>Bacillota</taxon>
        <taxon>Bacilli</taxon>
        <taxon>Bacillales</taxon>
        <taxon>Paenibacillaceae</taxon>
        <taxon>Paenibacillus</taxon>
    </lineage>
</organism>
<protein>
    <submittedName>
        <fullName evidence="6">Flavohemoprotein</fullName>
        <ecNumber evidence="6">1.14.12.17</ecNumber>
    </submittedName>
</protein>
<keyword evidence="4" id="KW-0408">Iron</keyword>
<dbReference type="GO" id="GO:0008941">
    <property type="term" value="F:nitric oxide dioxygenase NAD(P)H activity"/>
    <property type="evidence" value="ECO:0007669"/>
    <property type="project" value="UniProtKB-EC"/>
</dbReference>
<dbReference type="CDD" id="cd06184">
    <property type="entry name" value="flavohem_like_fad_nad_binding"/>
    <property type="match status" value="1"/>
</dbReference>
<keyword evidence="2" id="KW-0813">Transport</keyword>
<accession>A0ABM8VC65</accession>
<keyword evidence="7" id="KW-1185">Reference proteome</keyword>
<feature type="domain" description="Oxidoreductase FAD/NAD(P)-binding" evidence="5">
    <location>
        <begin position="32"/>
        <end position="139"/>
    </location>
</feature>
<evidence type="ECO:0000256" key="4">
    <source>
        <dbReference type="ARBA" id="ARBA00023004"/>
    </source>
</evidence>
<dbReference type="PANTHER" id="PTHR43396">
    <property type="entry name" value="FLAVOHEMOPROTEIN"/>
    <property type="match status" value="1"/>
</dbReference>
<name>A0ABM8VC65_9BACL</name>
<dbReference type="EMBL" id="CAJVCE010000002">
    <property type="protein sequence ID" value="CAG7623069.1"/>
    <property type="molecule type" value="Genomic_DNA"/>
</dbReference>